<keyword evidence="2" id="KW-1185">Reference proteome</keyword>
<dbReference type="Pfam" id="PF04255">
    <property type="entry name" value="DUF433"/>
    <property type="match status" value="1"/>
</dbReference>
<dbReference type="RefSeq" id="WP_234997110.1">
    <property type="nucleotide sequence ID" value="NZ_FWWW01000058.1"/>
</dbReference>
<dbReference type="STRING" id="645990.SAMN00120144_2108"/>
<dbReference type="InterPro" id="IPR007367">
    <property type="entry name" value="DUF433"/>
</dbReference>
<accession>A0A1W1VFU1</accession>
<protein>
    <recommendedName>
        <fullName evidence="3">DUF433 domain-containing protein</fullName>
    </recommendedName>
</protein>
<evidence type="ECO:0000313" key="1">
    <source>
        <dbReference type="EMBL" id="SMB92176.1"/>
    </source>
</evidence>
<dbReference type="SUPFAM" id="SSF46689">
    <property type="entry name" value="Homeodomain-like"/>
    <property type="match status" value="1"/>
</dbReference>
<dbReference type="InterPro" id="IPR009057">
    <property type="entry name" value="Homeodomain-like_sf"/>
</dbReference>
<proteinExistence type="predicted"/>
<gene>
    <name evidence="1" type="ORF">SAMN00120144_2108</name>
</gene>
<reference evidence="1 2" key="1">
    <citation type="submission" date="2017-04" db="EMBL/GenBank/DDBJ databases">
        <authorList>
            <person name="Afonso C.L."/>
            <person name="Miller P.J."/>
            <person name="Scott M.A."/>
            <person name="Spackman E."/>
            <person name="Goraichik I."/>
            <person name="Dimitrov K.M."/>
            <person name="Suarez D.L."/>
            <person name="Swayne D.E."/>
        </authorList>
    </citation>
    <scope>NUCLEOTIDE SEQUENCE [LARGE SCALE GENOMIC DNA]</scope>
    <source>
        <strain evidence="1 2">DSM 11622</strain>
    </source>
</reference>
<dbReference type="InterPro" id="IPR036388">
    <property type="entry name" value="WH-like_DNA-bd_sf"/>
</dbReference>
<name>A0A1W1VFU1_9BACT</name>
<dbReference type="EMBL" id="FWWW01000058">
    <property type="protein sequence ID" value="SMB92176.1"/>
    <property type="molecule type" value="Genomic_DNA"/>
</dbReference>
<evidence type="ECO:0008006" key="3">
    <source>
        <dbReference type="Google" id="ProtNLM"/>
    </source>
</evidence>
<sequence length="231" mass="26560">MAPPVDMQSFENKPVLGGGIYTVPDIAQILRLSINKASRWIKTYWDEKLGKEFDNQYSWYVDQSKAVNFHTLIELYIFHQLNIIGIKPREVLKAHKDLSERFGTQFPFANENVLKSLNADGRKIYFEQNDQSIVTLDNSNQLNLDFIRSFFKFIDFDDDALASRFWPLGKAKSIVCDPDRQFGHAVIENTNIYPDTIYSLHIAGEPTEFIASLYGISKEQVENAIEYCMAA</sequence>
<dbReference type="Gene3D" id="1.10.10.10">
    <property type="entry name" value="Winged helix-like DNA-binding domain superfamily/Winged helix DNA-binding domain"/>
    <property type="match status" value="1"/>
</dbReference>
<organism evidence="1 2">
    <name type="scientific">Hymenobacter roseosalivarius DSM 11622</name>
    <dbReference type="NCBI Taxonomy" id="645990"/>
    <lineage>
        <taxon>Bacteria</taxon>
        <taxon>Pseudomonadati</taxon>
        <taxon>Bacteroidota</taxon>
        <taxon>Cytophagia</taxon>
        <taxon>Cytophagales</taxon>
        <taxon>Hymenobacteraceae</taxon>
        <taxon>Hymenobacter</taxon>
    </lineage>
</organism>
<dbReference type="Proteomes" id="UP000192266">
    <property type="component" value="Unassembled WGS sequence"/>
</dbReference>
<evidence type="ECO:0000313" key="2">
    <source>
        <dbReference type="Proteomes" id="UP000192266"/>
    </source>
</evidence>
<dbReference type="AlphaFoldDB" id="A0A1W1VFU1"/>